<name>A0A3M7TFD8_9FLAO</name>
<comment type="caution">
    <text evidence="2">The sequence shown here is derived from an EMBL/GenBank/DDBJ whole genome shotgun (WGS) entry which is preliminary data.</text>
</comment>
<dbReference type="AlphaFoldDB" id="A0A3M7TFD8"/>
<gene>
    <name evidence="2" type="ORF">D1631_09910</name>
    <name evidence="1" type="ORF">D1632_09680</name>
</gene>
<dbReference type="Proteomes" id="UP000278775">
    <property type="component" value="Unassembled WGS sequence"/>
</dbReference>
<dbReference type="EMBL" id="QWIV01000013">
    <property type="protein sequence ID" value="RMZ59868.1"/>
    <property type="molecule type" value="Genomic_DNA"/>
</dbReference>
<dbReference type="Proteomes" id="UP000267524">
    <property type="component" value="Unassembled WGS sequence"/>
</dbReference>
<evidence type="ECO:0000313" key="1">
    <source>
        <dbReference type="EMBL" id="RMZ59868.1"/>
    </source>
</evidence>
<dbReference type="RefSeq" id="WP_122546993.1">
    <property type="nucleotide sequence ID" value="NZ_QWIU01000002.1"/>
</dbReference>
<evidence type="ECO:0000313" key="2">
    <source>
        <dbReference type="EMBL" id="RNA62225.1"/>
    </source>
</evidence>
<protein>
    <submittedName>
        <fullName evidence="2">Uncharacterized protein</fullName>
    </submittedName>
</protein>
<keyword evidence="3" id="KW-1185">Reference proteome</keyword>
<reference evidence="3 4" key="1">
    <citation type="submission" date="2018-08" db="EMBL/GenBank/DDBJ databases">
        <title>Chryseobacterium nematophagum: a novel matrix digesting pathogen of nematodes.</title>
        <authorList>
            <person name="Page A."/>
            <person name="Roberts M."/>
            <person name="Felix M.-A."/>
            <person name="Weir W."/>
        </authorList>
    </citation>
    <scope>NUCLEOTIDE SEQUENCE [LARGE SCALE GENOMIC DNA]</scope>
    <source>
        <strain evidence="2 4">JUb129</strain>
        <strain evidence="1 3">JUb275</strain>
    </source>
</reference>
<evidence type="ECO:0000313" key="4">
    <source>
        <dbReference type="Proteomes" id="UP000278775"/>
    </source>
</evidence>
<dbReference type="EMBL" id="QWIU01000002">
    <property type="protein sequence ID" value="RNA62225.1"/>
    <property type="molecule type" value="Genomic_DNA"/>
</dbReference>
<organism evidence="2 4">
    <name type="scientific">Chryseobacterium nematophagum</name>
    <dbReference type="NCBI Taxonomy" id="2305228"/>
    <lineage>
        <taxon>Bacteria</taxon>
        <taxon>Pseudomonadati</taxon>
        <taxon>Bacteroidota</taxon>
        <taxon>Flavobacteriia</taxon>
        <taxon>Flavobacteriales</taxon>
        <taxon>Weeksellaceae</taxon>
        <taxon>Chryseobacterium group</taxon>
        <taxon>Chryseobacterium</taxon>
    </lineage>
</organism>
<sequence>MKADHYKHLLGKNKKQIIEEFGQEFNYYHSDTWSYTLNEGWFGICKVLFLFFEKNKVQKIETKKMLR</sequence>
<proteinExistence type="predicted"/>
<dbReference type="OrthoDB" id="1263809at2"/>
<accession>A0A3M7TFD8</accession>
<evidence type="ECO:0000313" key="3">
    <source>
        <dbReference type="Proteomes" id="UP000267524"/>
    </source>
</evidence>